<dbReference type="InterPro" id="IPR029044">
    <property type="entry name" value="Nucleotide-diphossugar_trans"/>
</dbReference>
<dbReference type="AlphaFoldDB" id="A0A382CCT0"/>
<reference evidence="1" key="1">
    <citation type="submission" date="2018-05" db="EMBL/GenBank/DDBJ databases">
        <authorList>
            <person name="Lanie J.A."/>
            <person name="Ng W.-L."/>
            <person name="Kazmierczak K.M."/>
            <person name="Andrzejewski T.M."/>
            <person name="Davidsen T.M."/>
            <person name="Wayne K.J."/>
            <person name="Tettelin H."/>
            <person name="Glass J.I."/>
            <person name="Rusch D."/>
            <person name="Podicherti R."/>
            <person name="Tsui H.-C.T."/>
            <person name="Winkler M.E."/>
        </authorList>
    </citation>
    <scope>NUCLEOTIDE SEQUENCE</scope>
</reference>
<feature type="non-terminal residue" evidence="1">
    <location>
        <position position="1"/>
    </location>
</feature>
<organism evidence="1">
    <name type="scientific">marine metagenome</name>
    <dbReference type="NCBI Taxonomy" id="408172"/>
    <lineage>
        <taxon>unclassified sequences</taxon>
        <taxon>metagenomes</taxon>
        <taxon>ecological metagenomes</taxon>
    </lineage>
</organism>
<dbReference type="Gene3D" id="3.90.550.10">
    <property type="entry name" value="Spore Coat Polysaccharide Biosynthesis Protein SpsA, Chain A"/>
    <property type="match status" value="1"/>
</dbReference>
<name>A0A382CCT0_9ZZZZ</name>
<dbReference type="SUPFAM" id="SSF53448">
    <property type="entry name" value="Nucleotide-diphospho-sugar transferases"/>
    <property type="match status" value="1"/>
</dbReference>
<accession>A0A382CCT0</accession>
<evidence type="ECO:0008006" key="2">
    <source>
        <dbReference type="Google" id="ProtNLM"/>
    </source>
</evidence>
<proteinExistence type="predicted"/>
<gene>
    <name evidence="1" type="ORF">METZ01_LOCUS176001</name>
</gene>
<protein>
    <recommendedName>
        <fullName evidence="2">Nucleotidyl transferase domain-containing protein</fullName>
    </recommendedName>
</protein>
<sequence>IQILKPGLFNDCPDGPFSLNFIYDRAAQQKRLFGLRHEGQWIELNHPEGLAAAEQALLE</sequence>
<dbReference type="EMBL" id="UINC01033604">
    <property type="protein sequence ID" value="SVB23147.1"/>
    <property type="molecule type" value="Genomic_DNA"/>
</dbReference>
<evidence type="ECO:0000313" key="1">
    <source>
        <dbReference type="EMBL" id="SVB23147.1"/>
    </source>
</evidence>